<dbReference type="PANTHER" id="PTHR12606:SF1">
    <property type="entry name" value="UBIQUITIN-LIKE-SPECIFIC PROTEASE 1A"/>
    <property type="match status" value="1"/>
</dbReference>
<dbReference type="InterPro" id="IPR003653">
    <property type="entry name" value="Peptidase_C48_C"/>
</dbReference>
<dbReference type="InterPro" id="IPR038765">
    <property type="entry name" value="Papain-like_cys_pep_sf"/>
</dbReference>
<accession>A0AAV7GNW5</accession>
<proteinExistence type="inferred from homology"/>
<dbReference type="EMBL" id="JAGFBR010000012">
    <property type="protein sequence ID" value="KAH0457732.1"/>
    <property type="molecule type" value="Genomic_DNA"/>
</dbReference>
<evidence type="ECO:0000313" key="7">
    <source>
        <dbReference type="Proteomes" id="UP000775213"/>
    </source>
</evidence>
<dbReference type="PANTHER" id="PTHR12606">
    <property type="entry name" value="SENTRIN/SUMO-SPECIFIC PROTEASE"/>
    <property type="match status" value="1"/>
</dbReference>
<evidence type="ECO:0000256" key="2">
    <source>
        <dbReference type="ARBA" id="ARBA00022670"/>
    </source>
</evidence>
<dbReference type="Proteomes" id="UP000775213">
    <property type="component" value="Unassembled WGS sequence"/>
</dbReference>
<evidence type="ECO:0000313" key="6">
    <source>
        <dbReference type="EMBL" id="KAH0457732.1"/>
    </source>
</evidence>
<dbReference type="GO" id="GO:0016929">
    <property type="term" value="F:deSUMOylase activity"/>
    <property type="evidence" value="ECO:0007669"/>
    <property type="project" value="TreeGrafter"/>
</dbReference>
<reference evidence="6 7" key="1">
    <citation type="journal article" date="2021" name="Hortic Res">
        <title>Chromosome-scale assembly of the Dendrobium chrysotoxum genome enhances the understanding of orchid evolution.</title>
        <authorList>
            <person name="Zhang Y."/>
            <person name="Zhang G.Q."/>
            <person name="Zhang D."/>
            <person name="Liu X.D."/>
            <person name="Xu X.Y."/>
            <person name="Sun W.H."/>
            <person name="Yu X."/>
            <person name="Zhu X."/>
            <person name="Wang Z.W."/>
            <person name="Zhao X."/>
            <person name="Zhong W.Y."/>
            <person name="Chen H."/>
            <person name="Yin W.L."/>
            <person name="Huang T."/>
            <person name="Niu S.C."/>
            <person name="Liu Z.J."/>
        </authorList>
    </citation>
    <scope>NUCLEOTIDE SEQUENCE [LARGE SCALE GENOMIC DNA]</scope>
    <source>
        <strain evidence="6">Lindl</strain>
    </source>
</reference>
<keyword evidence="2" id="KW-0645">Protease</keyword>
<keyword evidence="4" id="KW-0788">Thiol protease</keyword>
<dbReference type="PROSITE" id="PS50600">
    <property type="entry name" value="ULP_PROTEASE"/>
    <property type="match status" value="1"/>
</dbReference>
<name>A0AAV7GNW5_DENCH</name>
<evidence type="ECO:0000256" key="3">
    <source>
        <dbReference type="ARBA" id="ARBA00022801"/>
    </source>
</evidence>
<dbReference type="SUPFAM" id="SSF54001">
    <property type="entry name" value="Cysteine proteinases"/>
    <property type="match status" value="1"/>
</dbReference>
<dbReference type="Gene3D" id="3.40.395.10">
    <property type="entry name" value="Adenoviral Proteinase, Chain A"/>
    <property type="match status" value="1"/>
</dbReference>
<dbReference type="GO" id="GO:0005634">
    <property type="term" value="C:nucleus"/>
    <property type="evidence" value="ECO:0007669"/>
    <property type="project" value="TreeGrafter"/>
</dbReference>
<evidence type="ECO:0000256" key="4">
    <source>
        <dbReference type="ARBA" id="ARBA00022807"/>
    </source>
</evidence>
<comment type="similarity">
    <text evidence="1">Belongs to the peptidase C48 family.</text>
</comment>
<protein>
    <recommendedName>
        <fullName evidence="5">Ubiquitin-like protease family profile domain-containing protein</fullName>
    </recommendedName>
</protein>
<comment type="caution">
    <text evidence="6">The sequence shown here is derived from an EMBL/GenBank/DDBJ whole genome shotgun (WGS) entry which is preliminary data.</text>
</comment>
<evidence type="ECO:0000256" key="1">
    <source>
        <dbReference type="ARBA" id="ARBA00005234"/>
    </source>
</evidence>
<dbReference type="GO" id="GO:0016926">
    <property type="term" value="P:protein desumoylation"/>
    <property type="evidence" value="ECO:0007669"/>
    <property type="project" value="TreeGrafter"/>
</dbReference>
<keyword evidence="7" id="KW-1185">Reference proteome</keyword>
<dbReference type="Pfam" id="PF02902">
    <property type="entry name" value="Peptidase_C48"/>
    <property type="match status" value="1"/>
</dbReference>
<evidence type="ECO:0000259" key="5">
    <source>
        <dbReference type="PROSITE" id="PS50600"/>
    </source>
</evidence>
<keyword evidence="3" id="KW-0378">Hydrolase</keyword>
<organism evidence="6 7">
    <name type="scientific">Dendrobium chrysotoxum</name>
    <name type="common">Orchid</name>
    <dbReference type="NCBI Taxonomy" id="161865"/>
    <lineage>
        <taxon>Eukaryota</taxon>
        <taxon>Viridiplantae</taxon>
        <taxon>Streptophyta</taxon>
        <taxon>Embryophyta</taxon>
        <taxon>Tracheophyta</taxon>
        <taxon>Spermatophyta</taxon>
        <taxon>Magnoliopsida</taxon>
        <taxon>Liliopsida</taxon>
        <taxon>Asparagales</taxon>
        <taxon>Orchidaceae</taxon>
        <taxon>Epidendroideae</taxon>
        <taxon>Malaxideae</taxon>
        <taxon>Dendrobiinae</taxon>
        <taxon>Dendrobium</taxon>
    </lineage>
</organism>
<dbReference type="AlphaFoldDB" id="A0AAV7GNW5"/>
<gene>
    <name evidence="6" type="ORF">IEQ34_013047</name>
</gene>
<dbReference type="GO" id="GO:0006508">
    <property type="term" value="P:proteolysis"/>
    <property type="evidence" value="ECO:0007669"/>
    <property type="project" value="UniProtKB-KW"/>
</dbReference>
<sequence length="414" mass="47989">MPKFRVELCSYTDSRYKSILEPHTEYTSRYRNGLYRDAAIEGSISFLEHTTIHDPVDALLRPRFVRWDSVIMYSEKEVTKLFRRIRKREDFLLLQFPTACTIYRKGKSGESSSRTNTENNLVTPSAGIAPEEVTQQKSTDEAQGVVDMDVKEKMKEDEEAEEEFASSSHTSIARRVQRRVLQSNTEELLGNTKKILSITRHVVVFISKLGMISRYYCIYGSFLDRSDVIYQFGDVIIYRSQIDELLKSEYLDTNHVDAFGNFLVEKSKQCPGLYEPFLFVSSLHWAYNAYKVDTIGYVSHITKESVSASNFMLVPIIEQSHWTLLVGNLKMKISHLYDETSKSFETDIREWPVQRIKSAPTQKNNVDCGMYVCKYMEAAIQSEPVVWVNVIDWQDNMPKFRIEFVYAILTTTIE</sequence>
<feature type="domain" description="Ubiquitin-like protease family profile" evidence="5">
    <location>
        <begin position="235"/>
        <end position="379"/>
    </location>
</feature>